<dbReference type="SUPFAM" id="SSF50037">
    <property type="entry name" value="C-terminal domain of transcriptional repressors"/>
    <property type="match status" value="1"/>
</dbReference>
<dbReference type="EMBL" id="UGHF01000001">
    <property type="protein sequence ID" value="STO58853.1"/>
    <property type="molecule type" value="Genomic_DNA"/>
</dbReference>
<dbReference type="NCBIfam" id="NF008847">
    <property type="entry name" value="PRK11886.1-2"/>
    <property type="match status" value="1"/>
</dbReference>
<keyword evidence="4" id="KW-0092">Biotin</keyword>
<accession>A0A1V4AYM6</accession>
<evidence type="ECO:0000256" key="1">
    <source>
        <dbReference type="ARBA" id="ARBA00022598"/>
    </source>
</evidence>
<sequence length="310" mass="35130">MFKLLSILADCHSHSYKKLTALLDLTEDQIEEQIVQLRQEGIFVITNEQNISLHPQLPLLNPSYLAAKLSPHNIYYQPIINSTNQYLMDNISRLNKGDLCFTEYQFAGRGRRGRQWLSPFAGQLIVSFYWTLSPNISLNGLSSVLGLATAETLNEMGADVKLKWPNDLLLYGRKLAGILVEIVNAKNGLLNFIVGIGINLSLPQKNKIDQPWAELEEVLTDIDRNELAVKLVQKWYQYLNLFEQQGMVAFAQRWIELDHFLGQEVNVISEKEIISGVEQGIDENGYLLLALNNGELRKFNGGEVSLRKKG</sequence>
<evidence type="ECO:0000256" key="2">
    <source>
        <dbReference type="ARBA" id="ARBA00022741"/>
    </source>
</evidence>
<dbReference type="NCBIfam" id="TIGR00121">
    <property type="entry name" value="birA_ligase"/>
    <property type="match status" value="1"/>
</dbReference>
<dbReference type="Proteomes" id="UP000254496">
    <property type="component" value="Unassembled WGS sequence"/>
</dbReference>
<dbReference type="EMBL" id="UGHJ01000001">
    <property type="protein sequence ID" value="STO67983.1"/>
    <property type="molecule type" value="Genomic_DNA"/>
</dbReference>
<dbReference type="GO" id="GO:0005737">
    <property type="term" value="C:cytoplasm"/>
    <property type="evidence" value="ECO:0007669"/>
    <property type="project" value="TreeGrafter"/>
</dbReference>
<dbReference type="InterPro" id="IPR004143">
    <property type="entry name" value="BPL_LPL_catalytic"/>
</dbReference>
<evidence type="ECO:0000313" key="10">
    <source>
        <dbReference type="Proteomes" id="UP000254329"/>
    </source>
</evidence>
<dbReference type="SUPFAM" id="SSF55681">
    <property type="entry name" value="Class II aaRS and biotin synthetases"/>
    <property type="match status" value="1"/>
</dbReference>
<dbReference type="EC" id="6.3.4.15" evidence="5"/>
<dbReference type="Pfam" id="PF02237">
    <property type="entry name" value="BPL_C"/>
    <property type="match status" value="1"/>
</dbReference>
<evidence type="ECO:0000256" key="5">
    <source>
        <dbReference type="ARBA" id="ARBA00024227"/>
    </source>
</evidence>
<keyword evidence="3" id="KW-0067">ATP-binding</keyword>
<dbReference type="InterPro" id="IPR004408">
    <property type="entry name" value="Biotin_CoA_COase_ligase"/>
</dbReference>
<evidence type="ECO:0000313" key="11">
    <source>
        <dbReference type="Proteomes" id="UP000254496"/>
    </source>
</evidence>
<dbReference type="GO" id="GO:0004077">
    <property type="term" value="F:biotin--[biotin carboxyl-carrier protein] ligase activity"/>
    <property type="evidence" value="ECO:0007669"/>
    <property type="project" value="UniProtKB-EC"/>
</dbReference>
<evidence type="ECO:0000313" key="8">
    <source>
        <dbReference type="EMBL" id="STO58853.1"/>
    </source>
</evidence>
<reference evidence="10 11" key="1">
    <citation type="submission" date="2018-06" db="EMBL/GenBank/DDBJ databases">
        <authorList>
            <consortium name="Pathogen Informatics"/>
            <person name="Doyle S."/>
        </authorList>
    </citation>
    <scope>NUCLEOTIDE SEQUENCE [LARGE SCALE GENOMIC DNA]</scope>
    <source>
        <strain evidence="8 10">NCTC1659</strain>
        <strain evidence="9 11">NCTC8540</strain>
    </source>
</reference>
<gene>
    <name evidence="8" type="primary">birA</name>
    <name evidence="8" type="ORF">NCTC1659_00071</name>
    <name evidence="9" type="ORF">NCTC8540_00459</name>
</gene>
<dbReference type="RefSeq" id="WP_078219386.1">
    <property type="nucleotide sequence ID" value="NZ_MUXZ01000051.1"/>
</dbReference>
<evidence type="ECO:0000256" key="6">
    <source>
        <dbReference type="ARBA" id="ARBA00047846"/>
    </source>
</evidence>
<dbReference type="InterPro" id="IPR008988">
    <property type="entry name" value="Transcriptional_repressor_C"/>
</dbReference>
<dbReference type="CDD" id="cd16442">
    <property type="entry name" value="BPL"/>
    <property type="match status" value="1"/>
</dbReference>
<evidence type="ECO:0000256" key="4">
    <source>
        <dbReference type="ARBA" id="ARBA00023267"/>
    </source>
</evidence>
<dbReference type="Gene3D" id="2.30.30.100">
    <property type="match status" value="1"/>
</dbReference>
<dbReference type="STRING" id="733.B0186_10780"/>
<evidence type="ECO:0000259" key="7">
    <source>
        <dbReference type="PROSITE" id="PS51733"/>
    </source>
</evidence>
<dbReference type="PANTHER" id="PTHR12835:SF5">
    <property type="entry name" value="BIOTIN--PROTEIN LIGASE"/>
    <property type="match status" value="1"/>
</dbReference>
<name>A0A1V4AYM6_9PAST</name>
<dbReference type="InterPro" id="IPR003142">
    <property type="entry name" value="BPL_C"/>
</dbReference>
<dbReference type="InterPro" id="IPR045864">
    <property type="entry name" value="aa-tRNA-synth_II/BPL/LPL"/>
</dbReference>
<dbReference type="PANTHER" id="PTHR12835">
    <property type="entry name" value="BIOTIN PROTEIN LIGASE"/>
    <property type="match status" value="1"/>
</dbReference>
<proteinExistence type="predicted"/>
<keyword evidence="2" id="KW-0547">Nucleotide-binding</keyword>
<protein>
    <recommendedName>
        <fullName evidence="5">biotin--[biotin carboxyl-carrier protein] ligase</fullName>
        <ecNumber evidence="5">6.3.4.15</ecNumber>
    </recommendedName>
</protein>
<dbReference type="OrthoDB" id="9807064at2"/>
<feature type="domain" description="BPL/LPL catalytic" evidence="7">
    <location>
        <begin position="59"/>
        <end position="243"/>
    </location>
</feature>
<keyword evidence="1 8" id="KW-0436">Ligase</keyword>
<dbReference type="Gene3D" id="3.30.930.10">
    <property type="entry name" value="Bira Bifunctional Protein, Domain 2"/>
    <property type="match status" value="1"/>
</dbReference>
<organism evidence="8 10">
    <name type="scientific">Canicola haemoglobinophilus</name>
    <dbReference type="NCBI Taxonomy" id="733"/>
    <lineage>
        <taxon>Bacteria</taxon>
        <taxon>Pseudomonadati</taxon>
        <taxon>Pseudomonadota</taxon>
        <taxon>Gammaproteobacteria</taxon>
        <taxon>Pasteurellales</taxon>
        <taxon>Pasteurellaceae</taxon>
        <taxon>Canicola</taxon>
    </lineage>
</organism>
<comment type="catalytic activity">
    <reaction evidence="6">
        <text>biotin + L-lysyl-[protein] + ATP = N(6)-biotinyl-L-lysyl-[protein] + AMP + diphosphate + H(+)</text>
        <dbReference type="Rhea" id="RHEA:11756"/>
        <dbReference type="Rhea" id="RHEA-COMP:9752"/>
        <dbReference type="Rhea" id="RHEA-COMP:10505"/>
        <dbReference type="ChEBI" id="CHEBI:15378"/>
        <dbReference type="ChEBI" id="CHEBI:29969"/>
        <dbReference type="ChEBI" id="CHEBI:30616"/>
        <dbReference type="ChEBI" id="CHEBI:33019"/>
        <dbReference type="ChEBI" id="CHEBI:57586"/>
        <dbReference type="ChEBI" id="CHEBI:83144"/>
        <dbReference type="ChEBI" id="CHEBI:456215"/>
        <dbReference type="EC" id="6.3.4.15"/>
    </reaction>
</comment>
<dbReference type="Pfam" id="PF03099">
    <property type="entry name" value="BPL_LplA_LipB"/>
    <property type="match status" value="1"/>
</dbReference>
<keyword evidence="10" id="KW-1185">Reference proteome</keyword>
<dbReference type="PROSITE" id="PS51733">
    <property type="entry name" value="BPL_LPL_CATALYTIC"/>
    <property type="match status" value="1"/>
</dbReference>
<evidence type="ECO:0000313" key="9">
    <source>
        <dbReference type="EMBL" id="STO67983.1"/>
    </source>
</evidence>
<dbReference type="AlphaFoldDB" id="A0A1V4AYM6"/>
<dbReference type="GO" id="GO:0005524">
    <property type="term" value="F:ATP binding"/>
    <property type="evidence" value="ECO:0007669"/>
    <property type="project" value="UniProtKB-KW"/>
</dbReference>
<dbReference type="Proteomes" id="UP000254329">
    <property type="component" value="Unassembled WGS sequence"/>
</dbReference>
<evidence type="ECO:0000256" key="3">
    <source>
        <dbReference type="ARBA" id="ARBA00022840"/>
    </source>
</evidence>